<dbReference type="FunFam" id="3.90.180.10:FF:000067">
    <property type="entry name" value="alcohol dehydrogenase 1-like isoform X1"/>
    <property type="match status" value="1"/>
</dbReference>
<keyword evidence="4 9" id="KW-0560">Oxidoreductase</keyword>
<accession>A0A8S3UV41</accession>
<comment type="similarity">
    <text evidence="6">Belongs to the zinc-containing alcohol dehydrogenase family.</text>
</comment>
<dbReference type="GO" id="GO:0051903">
    <property type="term" value="F:S-(hydroxymethyl)glutathione dehydrogenase [NAD(P)+] activity"/>
    <property type="evidence" value="ECO:0007669"/>
    <property type="project" value="UniProtKB-EC"/>
</dbReference>
<proteinExistence type="inferred from homology"/>
<dbReference type="PANTHER" id="PTHR43880">
    <property type="entry name" value="ALCOHOL DEHYDROGENASE"/>
    <property type="match status" value="1"/>
</dbReference>
<sequence length="509" mass="56736">MSKTRGKAIECKAAVCWEPRQPLSIETVKVEPPRGGEVRVRIAFTGICHSDAHILNGCIEAKLPVILGHEASGVVESVGEGVTNFEEGDHVITMFLPECNQCRCCTSGKTGTCEVFMDKNYANGLLMDGTSRFSIRGETVYHFFDTSTFSQYTVLPAISLVKVNPVAPLEKICLLSCGIPTGYGTAVNTAPVKQGSVCAVWGLGCIGLAAVMGCKAAGAARVIGIDINADKFELSKKFGVTESLNPLDYDIPINEVLKEKTNGGLDFAFECVGTTKTMEQAFMSLHKGWGKLLVVGLAPDGDTIKVPPFELLYGKTITGALYGDHRRAKQVPELVNKYMRGEILIDEFITHTMPLDRINEAFDLQRDGKSYGKIYSRFPRDPAVKGHFYKLQRLYTKARKHKYREYKQSLLKQIETLHEENPKQYWQLIDELQGKEKDDKSALVAPFDWLNHFKNLTEPKDEFKERLQFLEEKLNILEKRKCFNELDSRISETEISTALSSLKINKAAG</sequence>
<dbReference type="InterPro" id="IPR013149">
    <property type="entry name" value="ADH-like_C"/>
</dbReference>
<evidence type="ECO:0000259" key="8">
    <source>
        <dbReference type="Pfam" id="PF08240"/>
    </source>
</evidence>
<dbReference type="EC" id="1.1.1.1" evidence="9"/>
<name>A0A8S3UV41_MYTED</name>
<evidence type="ECO:0000313" key="9">
    <source>
        <dbReference type="EMBL" id="CAG2247727.1"/>
    </source>
</evidence>
<dbReference type="EMBL" id="CAJPWZ010002914">
    <property type="protein sequence ID" value="CAG2247727.1"/>
    <property type="molecule type" value="Genomic_DNA"/>
</dbReference>
<dbReference type="PANTHER" id="PTHR43880:SF12">
    <property type="entry name" value="ALCOHOL DEHYDROGENASE CLASS-3"/>
    <property type="match status" value="1"/>
</dbReference>
<organism evidence="9 10">
    <name type="scientific">Mytilus edulis</name>
    <name type="common">Blue mussel</name>
    <dbReference type="NCBI Taxonomy" id="6550"/>
    <lineage>
        <taxon>Eukaryota</taxon>
        <taxon>Metazoa</taxon>
        <taxon>Spiralia</taxon>
        <taxon>Lophotrochozoa</taxon>
        <taxon>Mollusca</taxon>
        <taxon>Bivalvia</taxon>
        <taxon>Autobranchia</taxon>
        <taxon>Pteriomorphia</taxon>
        <taxon>Mytilida</taxon>
        <taxon>Mytiloidea</taxon>
        <taxon>Mytilidae</taxon>
        <taxon>Mytilinae</taxon>
        <taxon>Mytilus</taxon>
    </lineage>
</organism>
<dbReference type="Gene3D" id="3.40.50.720">
    <property type="entry name" value="NAD(P)-binding Rossmann-like Domain"/>
    <property type="match status" value="1"/>
</dbReference>
<evidence type="ECO:0000256" key="6">
    <source>
        <dbReference type="RuleBase" id="RU361277"/>
    </source>
</evidence>
<dbReference type="PROSITE" id="PS00059">
    <property type="entry name" value="ADH_ZINC"/>
    <property type="match status" value="1"/>
</dbReference>
<dbReference type="SUPFAM" id="SSF51735">
    <property type="entry name" value="NAD(P)-binding Rossmann-fold domains"/>
    <property type="match status" value="1"/>
</dbReference>
<evidence type="ECO:0000256" key="3">
    <source>
        <dbReference type="ARBA" id="ARBA00022833"/>
    </source>
</evidence>
<dbReference type="OrthoDB" id="417550at2759"/>
<comment type="cofactor">
    <cofactor evidence="1 6">
        <name>Zn(2+)</name>
        <dbReference type="ChEBI" id="CHEBI:29105"/>
    </cofactor>
</comment>
<dbReference type="InterPro" id="IPR013154">
    <property type="entry name" value="ADH-like_N"/>
</dbReference>
<dbReference type="EC" id="1.1.1.284" evidence="9"/>
<keyword evidence="5" id="KW-0520">NAD</keyword>
<dbReference type="Pfam" id="PF00107">
    <property type="entry name" value="ADH_zinc_N"/>
    <property type="match status" value="1"/>
</dbReference>
<dbReference type="Pfam" id="PF08240">
    <property type="entry name" value="ADH_N"/>
    <property type="match status" value="1"/>
</dbReference>
<dbReference type="GO" id="GO:0008270">
    <property type="term" value="F:zinc ion binding"/>
    <property type="evidence" value="ECO:0007669"/>
    <property type="project" value="InterPro"/>
</dbReference>
<reference evidence="9" key="1">
    <citation type="submission" date="2021-03" db="EMBL/GenBank/DDBJ databases">
        <authorList>
            <person name="Bekaert M."/>
        </authorList>
    </citation>
    <scope>NUCLEOTIDE SEQUENCE</scope>
</reference>
<dbReference type="InterPro" id="IPR011032">
    <property type="entry name" value="GroES-like_sf"/>
</dbReference>
<feature type="domain" description="Alcohol dehydrogenase-like N-terminal" evidence="8">
    <location>
        <begin position="36"/>
        <end position="163"/>
    </location>
</feature>
<feature type="domain" description="Alcohol dehydrogenase-like C-terminal" evidence="7">
    <location>
        <begin position="206"/>
        <end position="334"/>
    </location>
</feature>
<gene>
    <name evidence="9" type="ORF">MEDL_59682</name>
</gene>
<dbReference type="InterPro" id="IPR002328">
    <property type="entry name" value="ADH_Zn_CS"/>
</dbReference>
<dbReference type="GO" id="GO:0046294">
    <property type="term" value="P:formaldehyde catabolic process"/>
    <property type="evidence" value="ECO:0007669"/>
    <property type="project" value="TreeGrafter"/>
</dbReference>
<keyword evidence="2 6" id="KW-0479">Metal-binding</keyword>
<dbReference type="InterPro" id="IPR036291">
    <property type="entry name" value="NAD(P)-bd_dom_sf"/>
</dbReference>
<dbReference type="GO" id="GO:0004022">
    <property type="term" value="F:alcohol dehydrogenase (NAD+) activity"/>
    <property type="evidence" value="ECO:0007669"/>
    <property type="project" value="UniProtKB-EC"/>
</dbReference>
<keyword evidence="10" id="KW-1185">Reference proteome</keyword>
<dbReference type="AlphaFoldDB" id="A0A8S3UV41"/>
<protein>
    <submittedName>
        <fullName evidence="9">FrmA</fullName>
        <ecNumber evidence="9">1.1.1.1</ecNumber>
        <ecNumber evidence="9">1.1.1.284</ecNumber>
    </submittedName>
</protein>
<evidence type="ECO:0000256" key="5">
    <source>
        <dbReference type="ARBA" id="ARBA00023027"/>
    </source>
</evidence>
<evidence type="ECO:0000313" key="10">
    <source>
        <dbReference type="Proteomes" id="UP000683360"/>
    </source>
</evidence>
<evidence type="ECO:0000256" key="1">
    <source>
        <dbReference type="ARBA" id="ARBA00001947"/>
    </source>
</evidence>
<dbReference type="Gene3D" id="3.90.180.10">
    <property type="entry name" value="Medium-chain alcohol dehydrogenases, catalytic domain"/>
    <property type="match status" value="1"/>
</dbReference>
<evidence type="ECO:0000256" key="2">
    <source>
        <dbReference type="ARBA" id="ARBA00022723"/>
    </source>
</evidence>
<evidence type="ECO:0000256" key="4">
    <source>
        <dbReference type="ARBA" id="ARBA00023002"/>
    </source>
</evidence>
<dbReference type="GO" id="GO:0005829">
    <property type="term" value="C:cytosol"/>
    <property type="evidence" value="ECO:0007669"/>
    <property type="project" value="TreeGrafter"/>
</dbReference>
<dbReference type="FunFam" id="3.40.50.720:FF:000003">
    <property type="entry name" value="S-(hydroxymethyl)glutathione dehydrogenase"/>
    <property type="match status" value="1"/>
</dbReference>
<dbReference type="SUPFAM" id="SSF50129">
    <property type="entry name" value="GroES-like"/>
    <property type="match status" value="2"/>
</dbReference>
<dbReference type="Proteomes" id="UP000683360">
    <property type="component" value="Unassembled WGS sequence"/>
</dbReference>
<keyword evidence="3 6" id="KW-0862">Zinc</keyword>
<comment type="caution">
    <text evidence="9">The sequence shown here is derived from an EMBL/GenBank/DDBJ whole genome shotgun (WGS) entry which is preliminary data.</text>
</comment>
<evidence type="ECO:0000259" key="7">
    <source>
        <dbReference type="Pfam" id="PF00107"/>
    </source>
</evidence>